<evidence type="ECO:0000256" key="6">
    <source>
        <dbReference type="ARBA" id="ARBA00022679"/>
    </source>
</evidence>
<evidence type="ECO:0000256" key="9">
    <source>
        <dbReference type="ARBA" id="ARBA00031996"/>
    </source>
</evidence>
<dbReference type="Pfam" id="PF01648">
    <property type="entry name" value="ACPS"/>
    <property type="match status" value="1"/>
</dbReference>
<evidence type="ECO:0000313" key="16">
    <source>
        <dbReference type="EMBL" id="KNC92724.1"/>
    </source>
</evidence>
<feature type="domain" description="4'-phosphopantetheinyl transferase N-terminal" evidence="15">
    <location>
        <begin position="37"/>
        <end position="100"/>
    </location>
</feature>
<proteinExistence type="inferred from homology"/>
<comment type="pathway">
    <text evidence="2">Siderophore biosynthesis; enterobactin biosynthesis.</text>
</comment>
<dbReference type="InterPro" id="IPR041354">
    <property type="entry name" value="4PPT_N"/>
</dbReference>
<organism evidence="16 17">
    <name type="scientific">Trabulsiella odontotermitis</name>
    <dbReference type="NCBI Taxonomy" id="379893"/>
    <lineage>
        <taxon>Bacteria</taxon>
        <taxon>Pseudomonadati</taxon>
        <taxon>Pseudomonadota</taxon>
        <taxon>Gammaproteobacteria</taxon>
        <taxon>Enterobacterales</taxon>
        <taxon>Enterobacteriaceae</taxon>
        <taxon>Trabulsiella</taxon>
    </lineage>
</organism>
<dbReference type="STRING" id="379893.GCA_001297775_03920"/>
<reference evidence="16 17" key="1">
    <citation type="journal article" date="2015" name="Appl. Environ. Microbiol.">
        <title>The Enterobacterium Trabulsiella odontotermitis Presents Novel Adaptations Related to Its Association with Fungus-Growing Termites.</title>
        <authorList>
            <person name="Sapountzis P."/>
            <person name="Gruntjes T."/>
            <person name="Otani S."/>
            <person name="Estevez J."/>
            <person name="da Costa R.R."/>
            <person name="Plunkett G.3rd."/>
            <person name="Perna N.T."/>
            <person name="Poulsen M."/>
        </authorList>
    </citation>
    <scope>NUCLEOTIDE SEQUENCE [LARGE SCALE GENOMIC DNA]</scope>
    <source>
        <strain evidence="16 17">12</strain>
    </source>
</reference>
<evidence type="ECO:0000256" key="8">
    <source>
        <dbReference type="ARBA" id="ARBA00029894"/>
    </source>
</evidence>
<keyword evidence="13" id="KW-0460">Magnesium</keyword>
<dbReference type="GO" id="GO:0000287">
    <property type="term" value="F:magnesium ion binding"/>
    <property type="evidence" value="ECO:0007669"/>
    <property type="project" value="InterPro"/>
</dbReference>
<dbReference type="UniPathway" id="UPA00017"/>
<dbReference type="PANTHER" id="PTHR38096">
    <property type="entry name" value="ENTEROBACTIN SYNTHASE COMPONENT D"/>
    <property type="match status" value="1"/>
</dbReference>
<evidence type="ECO:0000256" key="10">
    <source>
        <dbReference type="ARBA" id="ARBA00049176"/>
    </source>
</evidence>
<evidence type="ECO:0000259" key="14">
    <source>
        <dbReference type="Pfam" id="PF01648"/>
    </source>
</evidence>
<dbReference type="RefSeq" id="WP_049857372.1">
    <property type="nucleotide sequence ID" value="NZ_JNGI01000074.1"/>
</dbReference>
<evidence type="ECO:0000256" key="7">
    <source>
        <dbReference type="ARBA" id="ARBA00023191"/>
    </source>
</evidence>
<feature type="binding site" evidence="13">
    <location>
        <position position="113"/>
    </location>
    <ligand>
        <name>Mg(2+)</name>
        <dbReference type="ChEBI" id="CHEBI:18420"/>
    </ligand>
</feature>
<evidence type="ECO:0000256" key="13">
    <source>
        <dbReference type="PIRSR" id="PIRSR603542-2"/>
    </source>
</evidence>
<comment type="caution">
    <text evidence="16">The sequence shown here is derived from an EMBL/GenBank/DDBJ whole genome shotgun (WGS) entry which is preliminary data.</text>
</comment>
<dbReference type="InterPro" id="IPR003542">
    <property type="entry name" value="Enbac_synth_compD-like"/>
</dbReference>
<feature type="binding site" evidence="12">
    <location>
        <position position="154"/>
    </location>
    <ligand>
        <name>CoA</name>
        <dbReference type="ChEBI" id="CHEBI:57287"/>
    </ligand>
</feature>
<dbReference type="InterPro" id="IPR037143">
    <property type="entry name" value="4-PPantetheinyl_Trfase_dom_sf"/>
</dbReference>
<evidence type="ECO:0000256" key="5">
    <source>
        <dbReference type="ARBA" id="ARBA00019087"/>
    </source>
</evidence>
<feature type="domain" description="4'-phosphopantetheinyl transferase" evidence="14">
    <location>
        <begin position="108"/>
        <end position="186"/>
    </location>
</feature>
<dbReference type="NCBIfam" id="NF007604">
    <property type="entry name" value="PRK10251.1"/>
    <property type="match status" value="1"/>
</dbReference>
<feature type="binding site" evidence="12">
    <location>
        <position position="168"/>
    </location>
    <ligand>
        <name>CoA</name>
        <dbReference type="ChEBI" id="CHEBI:57287"/>
    </ligand>
</feature>
<comment type="catalytic activity">
    <reaction evidence="11">
        <text>apo-[peptidyl-carrier protein] + CoA = holo-[peptidyl-carrier protein] + adenosine 3',5'-bisphosphate + H(+)</text>
        <dbReference type="Rhea" id="RHEA:46228"/>
        <dbReference type="Rhea" id="RHEA-COMP:11479"/>
        <dbReference type="Rhea" id="RHEA-COMP:11480"/>
        <dbReference type="ChEBI" id="CHEBI:15378"/>
        <dbReference type="ChEBI" id="CHEBI:29999"/>
        <dbReference type="ChEBI" id="CHEBI:57287"/>
        <dbReference type="ChEBI" id="CHEBI:58343"/>
        <dbReference type="ChEBI" id="CHEBI:64479"/>
    </reaction>
</comment>
<comment type="similarity">
    <text evidence="3">Belongs to the P-Pant transferase superfamily. EntD family.</text>
</comment>
<keyword evidence="6 16" id="KW-0808">Transferase</keyword>
<dbReference type="Proteomes" id="UP000037393">
    <property type="component" value="Unassembled WGS sequence"/>
</dbReference>
<sequence length="218" mass="23890">MNVQHRTFSFAHCLIQQVDFDPATFSPNDLLWLPHHAQLRQSGRKRQAEHLAGRIAAAHAIQALTGHATVPGIGPQREPVWPVGIQGSISHCGQQALAVAVAHEKALVGIDRERVLDEAEAEEIWQSVIKESERPCLDILPFALGVTLAFSAKESLYKALHRHVNRLLGFASAEVTTVTPHTLTLALAEPLAGYAKGSVFTLHWQQEGDRIITLLYAA</sequence>
<feature type="binding site" evidence="12">
    <location>
        <begin position="90"/>
        <end position="91"/>
    </location>
    <ligand>
        <name>CoA</name>
        <dbReference type="ChEBI" id="CHEBI:57287"/>
    </ligand>
</feature>
<comment type="function">
    <text evidence="1">Involved in the biosynthesis of the siderophore enterobactin (enterochelin), which is a macrocyclic trimeric lactone of N-(2,3-dihydroxybenzoyl)-serine. The serine trilactone serves as a scaffolding for the three catechol functionalities that provide hexadentate coordination for the tightly ligated iron(2+) atoms. Plays an essential role in the assembly of the enterobactin by catalyzing the transfer of the 4'-phosphopantetheine (Ppant) moiety from coenzyme A to the apo-domains of both EntB (ArCP domain) and EntF (PCP domain) to yield their holo-forms which make them competent for the activation of 2,3-dihydroxybenzoate (DHB) and L-serine, respectively.</text>
</comment>
<evidence type="ECO:0000256" key="3">
    <source>
        <dbReference type="ARBA" id="ARBA00008342"/>
    </source>
</evidence>
<dbReference type="GO" id="GO:0009239">
    <property type="term" value="P:enterobactin biosynthetic process"/>
    <property type="evidence" value="ECO:0007669"/>
    <property type="project" value="UniProtKB-UniPathway"/>
</dbReference>
<feature type="binding site" evidence="12">
    <location>
        <position position="158"/>
    </location>
    <ligand>
        <name>CoA</name>
        <dbReference type="ChEBI" id="CHEBI:57287"/>
    </ligand>
</feature>
<evidence type="ECO:0000313" key="17">
    <source>
        <dbReference type="Proteomes" id="UP000037393"/>
    </source>
</evidence>
<keyword evidence="13" id="KW-0479">Metal-binding</keyword>
<comment type="catalytic activity">
    <reaction evidence="10">
        <text>apo-[aryl-carrier protein] + CoA = holo-[aryl-carrier protein] + adenosine 3',5'-bisphosphate + H(+)</text>
        <dbReference type="Rhea" id="RHEA:48404"/>
        <dbReference type="Rhea" id="RHEA-COMP:15903"/>
        <dbReference type="Rhea" id="RHEA-COMP:17557"/>
        <dbReference type="ChEBI" id="CHEBI:15378"/>
        <dbReference type="ChEBI" id="CHEBI:29999"/>
        <dbReference type="ChEBI" id="CHEBI:57287"/>
        <dbReference type="ChEBI" id="CHEBI:58343"/>
        <dbReference type="ChEBI" id="CHEBI:64479"/>
    </reaction>
</comment>
<dbReference type="EMBL" id="JNGI01000074">
    <property type="protein sequence ID" value="KNC92724.1"/>
    <property type="molecule type" value="Genomic_DNA"/>
</dbReference>
<dbReference type="PRINTS" id="PR01399">
    <property type="entry name" value="ENTSNTHTASED"/>
</dbReference>
<evidence type="ECO:0000256" key="2">
    <source>
        <dbReference type="ARBA" id="ARBA00004993"/>
    </source>
</evidence>
<dbReference type="SUPFAM" id="SSF56214">
    <property type="entry name" value="4'-phosphopantetheinyl transferase"/>
    <property type="match status" value="1"/>
</dbReference>
<dbReference type="Pfam" id="PF17837">
    <property type="entry name" value="4PPT_N"/>
    <property type="match status" value="1"/>
</dbReference>
<feature type="binding site" evidence="12">
    <location>
        <position position="111"/>
    </location>
    <ligand>
        <name>CoA</name>
        <dbReference type="ChEBI" id="CHEBI:57287"/>
    </ligand>
</feature>
<evidence type="ECO:0000259" key="15">
    <source>
        <dbReference type="Pfam" id="PF17837"/>
    </source>
</evidence>
<keyword evidence="7" id="KW-0259">Enterobactin biosynthesis</keyword>
<evidence type="ECO:0000256" key="12">
    <source>
        <dbReference type="PIRSR" id="PIRSR603542-1"/>
    </source>
</evidence>
<accession>A0A0L0GV96</accession>
<dbReference type="PATRIC" id="fig|379893.4.peg.4540"/>
<dbReference type="PANTHER" id="PTHR38096:SF1">
    <property type="entry name" value="ENTEROBACTIN SYNTHASE COMPONENT D"/>
    <property type="match status" value="1"/>
</dbReference>
<evidence type="ECO:0000256" key="1">
    <source>
        <dbReference type="ARBA" id="ARBA00003937"/>
    </source>
</evidence>
<feature type="binding site" evidence="12">
    <location>
        <position position="46"/>
    </location>
    <ligand>
        <name>CoA</name>
        <dbReference type="ChEBI" id="CHEBI:57287"/>
    </ligand>
</feature>
<comment type="subunit">
    <text evidence="4">EntB, EntD, EntE, and EntF form a multienzyme complex called enterobactin synthase.</text>
</comment>
<comment type="cofactor">
    <cofactor evidence="13">
        <name>Mg(2+)</name>
        <dbReference type="ChEBI" id="CHEBI:18420"/>
    </cofactor>
</comment>
<feature type="binding site" evidence="13">
    <location>
        <position position="111"/>
    </location>
    <ligand>
        <name>Mg(2+)</name>
        <dbReference type="ChEBI" id="CHEBI:18420"/>
    </ligand>
</feature>
<name>A0A0L0GV96_9ENTR</name>
<evidence type="ECO:0000256" key="11">
    <source>
        <dbReference type="ARBA" id="ARBA00049191"/>
    </source>
</evidence>
<dbReference type="GO" id="GO:0008897">
    <property type="term" value="F:holo-[acyl-carrier-protein] synthase activity"/>
    <property type="evidence" value="ECO:0007669"/>
    <property type="project" value="InterPro"/>
</dbReference>
<dbReference type="GO" id="GO:0005886">
    <property type="term" value="C:plasma membrane"/>
    <property type="evidence" value="ECO:0007669"/>
    <property type="project" value="TreeGrafter"/>
</dbReference>
<keyword evidence="17" id="KW-1185">Reference proteome</keyword>
<protein>
    <recommendedName>
        <fullName evidence="5">Enterobactin synthase component D</fullName>
    </recommendedName>
    <alternativeName>
        <fullName evidence="8">4'-phosphopantetheinyl transferase EntD</fullName>
    </alternativeName>
    <alternativeName>
        <fullName evidence="9">Enterochelin synthase D</fullName>
    </alternativeName>
</protein>
<dbReference type="OrthoDB" id="8210607at2"/>
<dbReference type="GO" id="GO:0009366">
    <property type="term" value="C:enterobactin synthetase complex"/>
    <property type="evidence" value="ECO:0007669"/>
    <property type="project" value="InterPro"/>
</dbReference>
<evidence type="ECO:0000256" key="4">
    <source>
        <dbReference type="ARBA" id="ARBA00011503"/>
    </source>
</evidence>
<dbReference type="AlphaFoldDB" id="A0A0L0GV96"/>
<gene>
    <name evidence="16" type="ORF">GM31_22410</name>
</gene>
<feature type="binding site" evidence="12">
    <location>
        <position position="54"/>
    </location>
    <ligand>
        <name>CoA</name>
        <dbReference type="ChEBI" id="CHEBI:57287"/>
    </ligand>
</feature>
<dbReference type="InterPro" id="IPR008278">
    <property type="entry name" value="4-PPantetheinyl_Trfase_dom"/>
</dbReference>